<feature type="transmembrane region" description="Helical" evidence="1">
    <location>
        <begin position="45"/>
        <end position="65"/>
    </location>
</feature>
<dbReference type="Gene3D" id="2.130.10.10">
    <property type="entry name" value="YVTN repeat-like/Quinoprotein amine dehydrogenase"/>
    <property type="match status" value="1"/>
</dbReference>
<protein>
    <submittedName>
        <fullName evidence="3">PQQ-like beta-propeller repeat protein</fullName>
    </submittedName>
</protein>
<reference evidence="3" key="1">
    <citation type="submission" date="2022-01" db="EMBL/GenBank/DDBJ databases">
        <title>Genome-Based Taxonomic Classification of the Phylum Actinobacteria.</title>
        <authorList>
            <person name="Gao Y."/>
        </authorList>
    </citation>
    <scope>NUCLEOTIDE SEQUENCE</scope>
    <source>
        <strain evidence="3">KLBMP 8922</strain>
    </source>
</reference>
<feature type="transmembrane region" description="Helical" evidence="1">
    <location>
        <begin position="72"/>
        <end position="90"/>
    </location>
</feature>
<dbReference type="EMBL" id="JAKFHA010000026">
    <property type="protein sequence ID" value="MCF2531703.1"/>
    <property type="molecule type" value="Genomic_DNA"/>
</dbReference>
<keyword evidence="1" id="KW-1133">Transmembrane helix</keyword>
<dbReference type="InterPro" id="IPR002372">
    <property type="entry name" value="PQQ_rpt_dom"/>
</dbReference>
<dbReference type="Pfam" id="PF13360">
    <property type="entry name" value="PQQ_2"/>
    <property type="match status" value="1"/>
</dbReference>
<keyword evidence="1" id="KW-0812">Transmembrane</keyword>
<evidence type="ECO:0000256" key="1">
    <source>
        <dbReference type="SAM" id="Phobius"/>
    </source>
</evidence>
<dbReference type="SUPFAM" id="SSF50998">
    <property type="entry name" value="Quinoprotein alcohol dehydrogenase-like"/>
    <property type="match status" value="1"/>
</dbReference>
<sequence length="484" mass="50032">MAVLAGLLACWAALFHYYGWGLVSDVGGECGDDGPACPTGTAPLIVLAFVCTFAAVFVLIAALALTTPKRLAIVLAAVGIGAAIFPGQSIERALTSDGRVPVAWTAPPDRPAGMAAVAMWQHGTTVVRIRPDQATGYDTAKPATAWTFTLPGTDVVCSASPRPDAGVGLLLHGPSDAACATVTALDLGTGRALWTYRIGEPDRALTNALIKGNDKQSGKVAAAGGVAVVVEHEKLQGLDARTGAPLWQAATGENQYAVDVDADAREVVVATLGGTVRSLSPADGTERWAAKLPRPDKATSVAIIGTGPVAVWHQGQQPRSNPAVTAFDGSGKAQADIPVTGADEDLVIGRWDRFGAQLPRLSAVVGGIMVTAAKAAGTDEYRVSGYSLADGRRVWSQDVDRTVVGLRAEAGGVLVATDASYGSSPRMRTFEPGTGKVLRDDQMREVHGKSPVDSKYAVAPVGPGRYAVVNETSTPTTRPLVLIG</sequence>
<dbReference type="InterPro" id="IPR018391">
    <property type="entry name" value="PQQ_b-propeller_rpt"/>
</dbReference>
<comment type="caution">
    <text evidence="3">The sequence shown here is derived from an EMBL/GenBank/DDBJ whole genome shotgun (WGS) entry which is preliminary data.</text>
</comment>
<proteinExistence type="predicted"/>
<dbReference type="RefSeq" id="WP_235056352.1">
    <property type="nucleotide sequence ID" value="NZ_JAKFHA010000026.1"/>
</dbReference>
<feature type="domain" description="Pyrrolo-quinoline quinone repeat" evidence="2">
    <location>
        <begin position="103"/>
        <end position="259"/>
    </location>
</feature>
<dbReference type="AlphaFoldDB" id="A0AA41U2E2"/>
<dbReference type="InterPro" id="IPR015943">
    <property type="entry name" value="WD40/YVTN_repeat-like_dom_sf"/>
</dbReference>
<accession>A0AA41U2E2</accession>
<keyword evidence="4" id="KW-1185">Reference proteome</keyword>
<dbReference type="SMART" id="SM00564">
    <property type="entry name" value="PQQ"/>
    <property type="match status" value="3"/>
</dbReference>
<organism evidence="3 4">
    <name type="scientific">Yinghuangia soli</name>
    <dbReference type="NCBI Taxonomy" id="2908204"/>
    <lineage>
        <taxon>Bacteria</taxon>
        <taxon>Bacillati</taxon>
        <taxon>Actinomycetota</taxon>
        <taxon>Actinomycetes</taxon>
        <taxon>Kitasatosporales</taxon>
        <taxon>Streptomycetaceae</taxon>
        <taxon>Yinghuangia</taxon>
    </lineage>
</organism>
<evidence type="ECO:0000313" key="4">
    <source>
        <dbReference type="Proteomes" id="UP001165378"/>
    </source>
</evidence>
<gene>
    <name evidence="3" type="ORF">LZ495_31415</name>
</gene>
<dbReference type="Proteomes" id="UP001165378">
    <property type="component" value="Unassembled WGS sequence"/>
</dbReference>
<name>A0AA41U2E2_9ACTN</name>
<evidence type="ECO:0000313" key="3">
    <source>
        <dbReference type="EMBL" id="MCF2531703.1"/>
    </source>
</evidence>
<evidence type="ECO:0000259" key="2">
    <source>
        <dbReference type="Pfam" id="PF13360"/>
    </source>
</evidence>
<dbReference type="InterPro" id="IPR011047">
    <property type="entry name" value="Quinoprotein_ADH-like_sf"/>
</dbReference>
<keyword evidence="1" id="KW-0472">Membrane</keyword>